<feature type="domain" description="Thiamine pyrophosphate enzyme N-terminal TPP-binding" evidence="6">
    <location>
        <begin position="4"/>
        <end position="119"/>
    </location>
</feature>
<keyword evidence="8" id="KW-1185">Reference proteome</keyword>
<name>A0ABS4PL54_9PSEU</name>
<dbReference type="InterPro" id="IPR012001">
    <property type="entry name" value="Thiamin_PyroP_enz_TPP-bd_dom"/>
</dbReference>
<evidence type="ECO:0000256" key="2">
    <source>
        <dbReference type="ARBA" id="ARBA00023052"/>
    </source>
</evidence>
<keyword evidence="7" id="KW-0808">Transferase</keyword>
<evidence type="ECO:0000256" key="3">
    <source>
        <dbReference type="RuleBase" id="RU362132"/>
    </source>
</evidence>
<proteinExistence type="inferred from homology"/>
<reference evidence="7 8" key="1">
    <citation type="submission" date="2021-03" db="EMBL/GenBank/DDBJ databases">
        <title>Sequencing the genomes of 1000 actinobacteria strains.</title>
        <authorList>
            <person name="Klenk H.-P."/>
        </authorList>
    </citation>
    <scope>NUCLEOTIDE SEQUENCE [LARGE SCALE GENOMIC DNA]</scope>
    <source>
        <strain evidence="7 8">DSM 45510</strain>
    </source>
</reference>
<dbReference type="InterPro" id="IPR000399">
    <property type="entry name" value="TPP-bd_CS"/>
</dbReference>
<dbReference type="Pfam" id="PF00205">
    <property type="entry name" value="TPP_enzyme_M"/>
    <property type="match status" value="1"/>
</dbReference>
<protein>
    <submittedName>
        <fullName evidence="7">Acetolactate synthase-1/2/3 large subunit</fullName>
        <ecNumber evidence="7">2.2.1.6</ecNumber>
    </submittedName>
</protein>
<accession>A0ABS4PL54</accession>
<sequence length="545" mass="58254">MGLTVARTVVRLLAEAGVRRAYAIPGESVVDLLDALQVEPRLTLISARHEAGAAFMADADGKLCGTPAVAVAGSGPGAASMAAAVHTAYQDETPLIVLLGQVPSGDLGEETFQEVDLVRMYSPLAKWTAQATTADEVPGLLAEALHAVNNGRQGPAVLSVPADFWARPFESVVQRPAEVAIPPGSLERLAGEVARLVDDARYPVVIAGGGVRLARKQLIDAVDHLGLAVYTAYRRQDAFPENHPNYVGHLGHGIPDEQLRALEQADLVLALGTRLDEVTTQKYRYPAYTQPLVMVGGGRPGPRRRGLTFHVDTDVARFLSELRQAAAPRKRNWTVANQAVKEFMRPPQRGASGPVHPADVVRALRQLAPEDTVVTSDAGNFAAFVHRYWCFTQPRTQLGPCNGAMGYAVPAAVAAKLAEPHRTVVAMVGDGGALMTGQEIETAVRHRAPVIVVVFQNGLYGAIAAHQARLHGRLSSVAVGTVDFASWARGLGAAGYTVNDQEELEPALASALMRQRPCVVDVRTDPDVLSPDQRLSTMLRSRLES</sequence>
<evidence type="ECO:0000313" key="8">
    <source>
        <dbReference type="Proteomes" id="UP000741013"/>
    </source>
</evidence>
<keyword evidence="2 3" id="KW-0786">Thiamine pyrophosphate</keyword>
<gene>
    <name evidence="7" type="ORF">JOM49_001679</name>
</gene>
<dbReference type="InterPro" id="IPR029035">
    <property type="entry name" value="DHS-like_NAD/FAD-binding_dom"/>
</dbReference>
<dbReference type="GO" id="GO:0003984">
    <property type="term" value="F:acetolactate synthase activity"/>
    <property type="evidence" value="ECO:0007669"/>
    <property type="project" value="UniProtKB-EC"/>
</dbReference>
<dbReference type="Pfam" id="PF02775">
    <property type="entry name" value="TPP_enzyme_C"/>
    <property type="match status" value="1"/>
</dbReference>
<dbReference type="CDD" id="cd00568">
    <property type="entry name" value="TPP_enzymes"/>
    <property type="match status" value="1"/>
</dbReference>
<dbReference type="InterPro" id="IPR011766">
    <property type="entry name" value="TPP_enzyme_TPP-bd"/>
</dbReference>
<dbReference type="PROSITE" id="PS00187">
    <property type="entry name" value="TPP_ENZYMES"/>
    <property type="match status" value="1"/>
</dbReference>
<evidence type="ECO:0000259" key="4">
    <source>
        <dbReference type="Pfam" id="PF00205"/>
    </source>
</evidence>
<evidence type="ECO:0000313" key="7">
    <source>
        <dbReference type="EMBL" id="MBP2180153.1"/>
    </source>
</evidence>
<dbReference type="InterPro" id="IPR029061">
    <property type="entry name" value="THDP-binding"/>
</dbReference>
<dbReference type="EC" id="2.2.1.6" evidence="7"/>
<dbReference type="InterPro" id="IPR012000">
    <property type="entry name" value="Thiamin_PyroP_enz_cen_dom"/>
</dbReference>
<dbReference type="SUPFAM" id="SSF52518">
    <property type="entry name" value="Thiamin diphosphate-binding fold (THDP-binding)"/>
    <property type="match status" value="2"/>
</dbReference>
<comment type="similarity">
    <text evidence="1 3">Belongs to the TPP enzyme family.</text>
</comment>
<dbReference type="Gene3D" id="3.40.50.970">
    <property type="match status" value="2"/>
</dbReference>
<feature type="domain" description="Thiamine pyrophosphate enzyme central" evidence="4">
    <location>
        <begin position="192"/>
        <end position="288"/>
    </location>
</feature>
<dbReference type="SUPFAM" id="SSF52467">
    <property type="entry name" value="DHS-like NAD/FAD-binding domain"/>
    <property type="match status" value="1"/>
</dbReference>
<organism evidence="7 8">
    <name type="scientific">Amycolatopsis magusensis</name>
    <dbReference type="NCBI Taxonomy" id="882444"/>
    <lineage>
        <taxon>Bacteria</taxon>
        <taxon>Bacillati</taxon>
        <taxon>Actinomycetota</taxon>
        <taxon>Actinomycetes</taxon>
        <taxon>Pseudonocardiales</taxon>
        <taxon>Pseudonocardiaceae</taxon>
        <taxon>Amycolatopsis</taxon>
    </lineage>
</organism>
<evidence type="ECO:0000259" key="6">
    <source>
        <dbReference type="Pfam" id="PF02776"/>
    </source>
</evidence>
<dbReference type="Proteomes" id="UP000741013">
    <property type="component" value="Unassembled WGS sequence"/>
</dbReference>
<dbReference type="InterPro" id="IPR045229">
    <property type="entry name" value="TPP_enz"/>
</dbReference>
<dbReference type="Gene3D" id="3.40.50.1220">
    <property type="entry name" value="TPP-binding domain"/>
    <property type="match status" value="1"/>
</dbReference>
<dbReference type="EMBL" id="JAGGMS010000001">
    <property type="protein sequence ID" value="MBP2180153.1"/>
    <property type="molecule type" value="Genomic_DNA"/>
</dbReference>
<dbReference type="PANTHER" id="PTHR18968:SF120">
    <property type="entry name" value="ACETOLACTATE SYNTHASE LARGE SUBUNIT"/>
    <property type="match status" value="1"/>
</dbReference>
<dbReference type="RefSeq" id="WP_209663770.1">
    <property type="nucleotide sequence ID" value="NZ_JAGGMS010000001.1"/>
</dbReference>
<feature type="domain" description="Thiamine pyrophosphate enzyme TPP-binding" evidence="5">
    <location>
        <begin position="377"/>
        <end position="522"/>
    </location>
</feature>
<comment type="caution">
    <text evidence="7">The sequence shown here is derived from an EMBL/GenBank/DDBJ whole genome shotgun (WGS) entry which is preliminary data.</text>
</comment>
<evidence type="ECO:0000259" key="5">
    <source>
        <dbReference type="Pfam" id="PF02775"/>
    </source>
</evidence>
<dbReference type="PANTHER" id="PTHR18968">
    <property type="entry name" value="THIAMINE PYROPHOSPHATE ENZYMES"/>
    <property type="match status" value="1"/>
</dbReference>
<evidence type="ECO:0000256" key="1">
    <source>
        <dbReference type="ARBA" id="ARBA00007812"/>
    </source>
</evidence>
<dbReference type="Pfam" id="PF02776">
    <property type="entry name" value="TPP_enzyme_N"/>
    <property type="match status" value="1"/>
</dbReference>